<dbReference type="GO" id="GO:1990071">
    <property type="term" value="C:TRAPPII protein complex"/>
    <property type="evidence" value="ECO:0007669"/>
    <property type="project" value="InterPro"/>
</dbReference>
<dbReference type="PANTHER" id="PTHR13251:SF3">
    <property type="entry name" value="TRAFFICKING PROTEIN PARTICLE COMPLEX SUBUNIT 10"/>
    <property type="match status" value="1"/>
</dbReference>
<dbReference type="InterPro" id="IPR056913">
    <property type="entry name" value="TRAPPC10/Trs130_N"/>
</dbReference>
<dbReference type="Pfam" id="PF23036">
    <property type="entry name" value="TRAPPC10_1st"/>
    <property type="match status" value="1"/>
</dbReference>
<sequence>MGPPQRVLVSYSGVQSYLASPHWDTVRTALLAQLPLRNIHWKSANRTSLRPIQELNIALVPLESLRDEHTSQVPAALLEKPFLNIYIVTCDDSDLEGYKNTIKRQVKDLHTVVSAKKNEEWVILHVVRPDARLPSGNFFQLKGSVLDKLKSDFNSDKRDRCVQLSWASGYTNPDVWAEFLTKLKDGILSSFDAAITQREEEVKRSENQRQMPGWNFCTYFILKESLAEASFYQVLKERNLLWFGALIIPAPNDDSAPLLAISKKPYRDLILSNTISAFDLRIYLLARQCEILASMGRLTEVGNKTAAFLGAFGRWLREVEDSLPQYFLESWTYCSALSVVDQCDSWSTNAELQGPKLNAFNASKGELVELARTQLDLIGVQVGHLPVRPHFCNAAEPPSSGAFAADKSLSSQELMNALGNREKFYETYVGIMSCTIDMYTKAGRRKFALNLHGSLVALDVHCGRLAEVLAPLPRRRSHLAHYTPHH</sequence>
<reference evidence="2" key="1">
    <citation type="submission" date="2020-05" db="EMBL/GenBank/DDBJ databases">
        <title>Mycena genomes resolve the evolution of fungal bioluminescence.</title>
        <authorList>
            <person name="Tsai I.J."/>
        </authorList>
    </citation>
    <scope>NUCLEOTIDE SEQUENCE</scope>
    <source>
        <strain evidence="2">110903Hualien_Pintung</strain>
    </source>
</reference>
<evidence type="ECO:0000313" key="3">
    <source>
        <dbReference type="Proteomes" id="UP000613580"/>
    </source>
</evidence>
<dbReference type="GO" id="GO:0006891">
    <property type="term" value="P:intra-Golgi vesicle-mediated transport"/>
    <property type="evidence" value="ECO:0007669"/>
    <property type="project" value="TreeGrafter"/>
</dbReference>
<dbReference type="PANTHER" id="PTHR13251">
    <property type="entry name" value="EPILEPSY HOLOPROSENCEPHALY CANDIDATE 1/TMEM1"/>
    <property type="match status" value="1"/>
</dbReference>
<evidence type="ECO:0000313" key="2">
    <source>
        <dbReference type="EMBL" id="KAF7305565.1"/>
    </source>
</evidence>
<accession>A0A8H6SUY2</accession>
<dbReference type="Proteomes" id="UP000613580">
    <property type="component" value="Unassembled WGS sequence"/>
</dbReference>
<dbReference type="EMBL" id="JACAZE010000010">
    <property type="protein sequence ID" value="KAF7305565.1"/>
    <property type="molecule type" value="Genomic_DNA"/>
</dbReference>
<dbReference type="InterPro" id="IPR045126">
    <property type="entry name" value="TRAPPC10/Trs130"/>
</dbReference>
<proteinExistence type="predicted"/>
<name>A0A8H6SUY2_MYCCL</name>
<keyword evidence="3" id="KW-1185">Reference proteome</keyword>
<dbReference type="GO" id="GO:0005829">
    <property type="term" value="C:cytosol"/>
    <property type="evidence" value="ECO:0007669"/>
    <property type="project" value="GOC"/>
</dbReference>
<dbReference type="AlphaFoldDB" id="A0A8H6SUY2"/>
<feature type="domain" description="TRAPPC10/Trs130 N-terminal" evidence="1">
    <location>
        <begin position="19"/>
        <end position="301"/>
    </location>
</feature>
<evidence type="ECO:0000259" key="1">
    <source>
        <dbReference type="Pfam" id="PF23036"/>
    </source>
</evidence>
<organism evidence="2 3">
    <name type="scientific">Mycena chlorophos</name>
    <name type="common">Agaric fungus</name>
    <name type="synonym">Agaricus chlorophos</name>
    <dbReference type="NCBI Taxonomy" id="658473"/>
    <lineage>
        <taxon>Eukaryota</taxon>
        <taxon>Fungi</taxon>
        <taxon>Dikarya</taxon>
        <taxon>Basidiomycota</taxon>
        <taxon>Agaricomycotina</taxon>
        <taxon>Agaricomycetes</taxon>
        <taxon>Agaricomycetidae</taxon>
        <taxon>Agaricales</taxon>
        <taxon>Marasmiineae</taxon>
        <taxon>Mycenaceae</taxon>
        <taxon>Mycena</taxon>
    </lineage>
</organism>
<dbReference type="GO" id="GO:0034498">
    <property type="term" value="P:early endosome to Golgi transport"/>
    <property type="evidence" value="ECO:0007669"/>
    <property type="project" value="TreeGrafter"/>
</dbReference>
<comment type="caution">
    <text evidence="2">The sequence shown here is derived from an EMBL/GenBank/DDBJ whole genome shotgun (WGS) entry which is preliminary data.</text>
</comment>
<protein>
    <recommendedName>
        <fullName evidence="1">TRAPPC10/Trs130 N-terminal domain-containing protein</fullName>
    </recommendedName>
</protein>
<dbReference type="OrthoDB" id="10256906at2759"/>
<gene>
    <name evidence="2" type="ORF">HMN09_00809700</name>
</gene>